<evidence type="ECO:0000256" key="1">
    <source>
        <dbReference type="ARBA" id="ARBA00023016"/>
    </source>
</evidence>
<dbReference type="RefSeq" id="WP_397091739.1">
    <property type="nucleotide sequence ID" value="NZ_JBITGY010000020.1"/>
</dbReference>
<gene>
    <name evidence="5" type="ORF">ACIBG2_49595</name>
</gene>
<comment type="similarity">
    <text evidence="3">Belongs to the peptidase C56 family. HSP31-like subfamily.</text>
</comment>
<sequence length="222" mass="23775">MARTLAVVVLTGLHKLPSGVKAGFWLPDAAYTWLALHSAGWRVVAVSTREGRPAQQGVDRSDPVQRGFLGDPGILRALEETARPESLDADRVGVLVFAGGVGALWDLPGDRCLAELTGHVVSGGGWVAACCQGVAALLNVRLPNGAPFVKERRLTAFSQHEEQILGIRGPLQLQKELAGLGARYSSNEPFRPHVVRDGRLITGQNPASLPKLSRLLTRLKTT</sequence>
<dbReference type="Pfam" id="PF01965">
    <property type="entry name" value="DJ-1_PfpI"/>
    <property type="match status" value="1"/>
</dbReference>
<dbReference type="CDD" id="cd03141">
    <property type="entry name" value="GATase1_Hsp31_like"/>
    <property type="match status" value="1"/>
</dbReference>
<dbReference type="PANTHER" id="PTHR48094">
    <property type="entry name" value="PROTEIN/NUCLEIC ACID DEGLYCASE DJ-1-RELATED"/>
    <property type="match status" value="1"/>
</dbReference>
<protein>
    <submittedName>
        <fullName evidence="5">Type 1 glutamine amidotransferase domain-containing protein</fullName>
    </submittedName>
</protein>
<keyword evidence="5" id="KW-0315">Glutamine amidotransferase</keyword>
<keyword evidence="1" id="KW-0346">Stress response</keyword>
<name>A0ABW7ZBG4_9ACTN</name>
<keyword evidence="6" id="KW-1185">Reference proteome</keyword>
<reference evidence="5 6" key="1">
    <citation type="submission" date="2024-10" db="EMBL/GenBank/DDBJ databases">
        <title>The Natural Products Discovery Center: Release of the First 8490 Sequenced Strains for Exploring Actinobacteria Biosynthetic Diversity.</title>
        <authorList>
            <person name="Kalkreuter E."/>
            <person name="Kautsar S.A."/>
            <person name="Yang D."/>
            <person name="Bader C.D."/>
            <person name="Teijaro C.N."/>
            <person name="Fluegel L."/>
            <person name="Davis C.M."/>
            <person name="Simpson J.R."/>
            <person name="Lauterbach L."/>
            <person name="Steele A.D."/>
            <person name="Gui C."/>
            <person name="Meng S."/>
            <person name="Li G."/>
            <person name="Viehrig K."/>
            <person name="Ye F."/>
            <person name="Su P."/>
            <person name="Kiefer A.F."/>
            <person name="Nichols A."/>
            <person name="Cepeda A.J."/>
            <person name="Yan W."/>
            <person name="Fan B."/>
            <person name="Jiang Y."/>
            <person name="Adhikari A."/>
            <person name="Zheng C.-J."/>
            <person name="Schuster L."/>
            <person name="Cowan T.M."/>
            <person name="Smanski M.J."/>
            <person name="Chevrette M.G."/>
            <person name="De Carvalho L.P.S."/>
            <person name="Shen B."/>
        </authorList>
    </citation>
    <scope>NUCLEOTIDE SEQUENCE [LARGE SCALE GENOMIC DNA]</scope>
    <source>
        <strain evidence="5 6">NPDC050545</strain>
    </source>
</reference>
<organism evidence="5 6">
    <name type="scientific">Nonomuraea typhae</name>
    <dbReference type="NCBI Taxonomy" id="2603600"/>
    <lineage>
        <taxon>Bacteria</taxon>
        <taxon>Bacillati</taxon>
        <taxon>Actinomycetota</taxon>
        <taxon>Actinomycetes</taxon>
        <taxon>Streptosporangiales</taxon>
        <taxon>Streptosporangiaceae</taxon>
        <taxon>Nonomuraea</taxon>
    </lineage>
</organism>
<feature type="domain" description="DJ-1/PfpI" evidence="4">
    <location>
        <begin position="28"/>
        <end position="215"/>
    </location>
</feature>
<keyword evidence="2" id="KW-0456">Lyase</keyword>
<dbReference type="PANTHER" id="PTHR48094:SF11">
    <property type="entry name" value="GLUTATHIONE-INDEPENDENT GLYOXALASE HSP31-RELATED"/>
    <property type="match status" value="1"/>
</dbReference>
<evidence type="ECO:0000259" key="4">
    <source>
        <dbReference type="Pfam" id="PF01965"/>
    </source>
</evidence>
<comment type="caution">
    <text evidence="5">The sequence shown here is derived from an EMBL/GenBank/DDBJ whole genome shotgun (WGS) entry which is preliminary data.</text>
</comment>
<evidence type="ECO:0000313" key="5">
    <source>
        <dbReference type="EMBL" id="MFI6505512.1"/>
    </source>
</evidence>
<dbReference type="SUPFAM" id="SSF52317">
    <property type="entry name" value="Class I glutamine amidotransferase-like"/>
    <property type="match status" value="1"/>
</dbReference>
<dbReference type="EMBL" id="JBITGY010000020">
    <property type="protein sequence ID" value="MFI6505512.1"/>
    <property type="molecule type" value="Genomic_DNA"/>
</dbReference>
<proteinExistence type="inferred from homology"/>
<dbReference type="Gene3D" id="3.40.50.880">
    <property type="match status" value="1"/>
</dbReference>
<dbReference type="InterPro" id="IPR002818">
    <property type="entry name" value="DJ-1/PfpI"/>
</dbReference>
<accession>A0ABW7ZBG4</accession>
<evidence type="ECO:0000256" key="3">
    <source>
        <dbReference type="ARBA" id="ARBA00038493"/>
    </source>
</evidence>
<dbReference type="InterPro" id="IPR029062">
    <property type="entry name" value="Class_I_gatase-like"/>
</dbReference>
<evidence type="ECO:0000256" key="2">
    <source>
        <dbReference type="ARBA" id="ARBA00023239"/>
    </source>
</evidence>
<dbReference type="InterPro" id="IPR050325">
    <property type="entry name" value="Prot/Nucl_acid_deglycase"/>
</dbReference>
<evidence type="ECO:0000313" key="6">
    <source>
        <dbReference type="Proteomes" id="UP001612741"/>
    </source>
</evidence>
<dbReference type="Proteomes" id="UP001612741">
    <property type="component" value="Unassembled WGS sequence"/>
</dbReference>